<dbReference type="Pfam" id="PF18055">
    <property type="entry name" value="RPN6_N"/>
    <property type="match status" value="1"/>
</dbReference>
<dbReference type="InterPro" id="IPR011716">
    <property type="entry name" value="TPR-3"/>
</dbReference>
<proteinExistence type="inferred from homology"/>
<dbReference type="PANTHER" id="PTHR10678">
    <property type="entry name" value="26S PROTEASOME NON-ATPASE REGULATORY SUBUNIT 11/COP9 SIGNALOSOME COMPLEX SUBUNIT 2"/>
    <property type="match status" value="1"/>
</dbReference>
<reference evidence="5" key="1">
    <citation type="journal article" date="2023" name="Commun. Biol.">
        <title>Genome analysis of Parmales, the sister group of diatoms, reveals the evolutionary specialization of diatoms from phago-mixotrophs to photoautotrophs.</title>
        <authorList>
            <person name="Ban H."/>
            <person name="Sato S."/>
            <person name="Yoshikawa S."/>
            <person name="Yamada K."/>
            <person name="Nakamura Y."/>
            <person name="Ichinomiya M."/>
            <person name="Sato N."/>
            <person name="Blanc-Mathieu R."/>
            <person name="Endo H."/>
            <person name="Kuwata A."/>
            <person name="Ogata H."/>
        </authorList>
    </citation>
    <scope>NUCLEOTIDE SEQUENCE [LARGE SCALE GENOMIC DNA]</scope>
    <source>
        <strain evidence="5">NIES 3699</strain>
    </source>
</reference>
<evidence type="ECO:0000256" key="1">
    <source>
        <dbReference type="ARBA" id="ARBA00007454"/>
    </source>
</evidence>
<dbReference type="SUPFAM" id="SSF46785">
    <property type="entry name" value="Winged helix' DNA-binding domain"/>
    <property type="match status" value="1"/>
</dbReference>
<dbReference type="InterPro" id="IPR011990">
    <property type="entry name" value="TPR-like_helical_dom_sf"/>
</dbReference>
<dbReference type="EMBL" id="BRXX01000456">
    <property type="protein sequence ID" value="GMI13050.1"/>
    <property type="molecule type" value="Genomic_DNA"/>
</dbReference>
<dbReference type="AlphaFoldDB" id="A0A9W7FJ66"/>
<evidence type="ECO:0000256" key="2">
    <source>
        <dbReference type="ARBA" id="ARBA00022942"/>
    </source>
</evidence>
<organism evidence="4 5">
    <name type="scientific">Triparma verrucosa</name>
    <dbReference type="NCBI Taxonomy" id="1606542"/>
    <lineage>
        <taxon>Eukaryota</taxon>
        <taxon>Sar</taxon>
        <taxon>Stramenopiles</taxon>
        <taxon>Ochrophyta</taxon>
        <taxon>Bolidophyceae</taxon>
        <taxon>Parmales</taxon>
        <taxon>Triparmaceae</taxon>
        <taxon>Triparma</taxon>
    </lineage>
</organism>
<dbReference type="Pfam" id="PF18503">
    <property type="entry name" value="RPN6_C_helix"/>
    <property type="match status" value="1"/>
</dbReference>
<name>A0A9W7FJ66_9STRA</name>
<dbReference type="SUPFAM" id="SSF48452">
    <property type="entry name" value="TPR-like"/>
    <property type="match status" value="1"/>
</dbReference>
<feature type="domain" description="PCI" evidence="3">
    <location>
        <begin position="255"/>
        <end position="442"/>
    </location>
</feature>
<protein>
    <recommendedName>
        <fullName evidence="3">PCI domain-containing protein</fullName>
    </recommendedName>
</protein>
<dbReference type="Gene3D" id="1.25.40.570">
    <property type="match status" value="1"/>
</dbReference>
<keyword evidence="5" id="KW-1185">Reference proteome</keyword>
<dbReference type="GO" id="GO:0000502">
    <property type="term" value="C:proteasome complex"/>
    <property type="evidence" value="ECO:0007669"/>
    <property type="project" value="UniProtKB-KW"/>
</dbReference>
<evidence type="ECO:0000313" key="4">
    <source>
        <dbReference type="EMBL" id="GMI13050.1"/>
    </source>
</evidence>
<comment type="similarity">
    <text evidence="1">Belongs to the proteasome subunit S9 family.</text>
</comment>
<dbReference type="SMART" id="SM00088">
    <property type="entry name" value="PINT"/>
    <property type="match status" value="1"/>
</dbReference>
<sequence>MSSPDAMEIDAGKVEVVSSTALLDDGDQEDDSADLVESLEAGEDSSKNDVQTRMKILTEIVQEPERFSIYCTRAKESAVYALSRCLCEASQYSSILPFVTETCKTFFSNVTKAKTAKIVRQVLDIVSVEAPKELVMLENVCGAVINWCTEMNRTFLRQRVESKLAYVYYEQEKYSEALELISRLLTELKKLDDKALLVECHLTESKIHHGLRNLPKAKAALTASRTCANAIYVGPALQSNIDQMSGVLHTEEKDYNTAHSYFLEAFEQLDQMNDQEKAVPCLKYMMLCRILDGLNKALKLSAKGVSGAKSSKAEADLSGLVTGKQGVKYAGKDIEAMTAIAAAASKRNLKEFQATTDKYSTELKSDLLINHHIHILYEQLLESNLLRIIEPFSCVEISHVASLIEMPVTVVERKLSTMILDGKLNAILNQGEGQLIVHEAKDEDKCMGKGLEVIKNMGKVVDNLYARSNRELVMR</sequence>
<evidence type="ECO:0000259" key="3">
    <source>
        <dbReference type="PROSITE" id="PS50250"/>
    </source>
</evidence>
<dbReference type="InterPro" id="IPR040773">
    <property type="entry name" value="Rpn6_N"/>
</dbReference>
<comment type="caution">
    <text evidence="4">The sequence shown here is derived from an EMBL/GenBank/DDBJ whole genome shotgun (WGS) entry which is preliminary data.</text>
</comment>
<dbReference type="PROSITE" id="PS50250">
    <property type="entry name" value="PCI"/>
    <property type="match status" value="1"/>
</dbReference>
<dbReference type="Proteomes" id="UP001165160">
    <property type="component" value="Unassembled WGS sequence"/>
</dbReference>
<dbReference type="InterPro" id="IPR036390">
    <property type="entry name" value="WH_DNA-bd_sf"/>
</dbReference>
<dbReference type="SMART" id="SM00753">
    <property type="entry name" value="PAM"/>
    <property type="match status" value="1"/>
</dbReference>
<dbReference type="Pfam" id="PF01399">
    <property type="entry name" value="PCI"/>
    <property type="match status" value="1"/>
</dbReference>
<dbReference type="InterPro" id="IPR040780">
    <property type="entry name" value="Rpn6_C_helix"/>
</dbReference>
<dbReference type="InterPro" id="IPR050871">
    <property type="entry name" value="26S_Proteasome/COP9_Components"/>
</dbReference>
<accession>A0A9W7FJ66</accession>
<evidence type="ECO:0000313" key="5">
    <source>
        <dbReference type="Proteomes" id="UP001165160"/>
    </source>
</evidence>
<dbReference type="InterPro" id="IPR000717">
    <property type="entry name" value="PCI_dom"/>
</dbReference>
<gene>
    <name evidence="4" type="ORF">TrVE_jg11805</name>
</gene>
<dbReference type="Pfam" id="PF07720">
    <property type="entry name" value="TPR_3"/>
    <property type="match status" value="1"/>
</dbReference>
<keyword evidence="2" id="KW-0647">Proteasome</keyword>